<proteinExistence type="inferred from homology"/>
<dbReference type="Pfam" id="PF02826">
    <property type="entry name" value="2-Hacid_dh_C"/>
    <property type="match status" value="1"/>
</dbReference>
<dbReference type="PANTHER" id="PTHR43761:SF1">
    <property type="entry name" value="D-ISOMER SPECIFIC 2-HYDROXYACID DEHYDROGENASE CATALYTIC DOMAIN-CONTAINING PROTEIN-RELATED"/>
    <property type="match status" value="1"/>
</dbReference>
<accession>A0A158AKX4</accession>
<keyword evidence="6" id="KW-1185">Reference proteome</keyword>
<dbReference type="EMBL" id="FCOB02000007">
    <property type="protein sequence ID" value="SAK57667.1"/>
    <property type="molecule type" value="Genomic_DNA"/>
</dbReference>
<evidence type="ECO:0000313" key="6">
    <source>
        <dbReference type="Proteomes" id="UP000054978"/>
    </source>
</evidence>
<evidence type="ECO:0000256" key="3">
    <source>
        <dbReference type="ARBA" id="ARBA00023027"/>
    </source>
</evidence>
<evidence type="ECO:0000313" key="5">
    <source>
        <dbReference type="EMBL" id="SAK57667.1"/>
    </source>
</evidence>
<comment type="similarity">
    <text evidence="1">Belongs to the D-isomer specific 2-hydroxyacid dehydrogenase family.</text>
</comment>
<organism evidence="5 6">
    <name type="scientific">Caballeronia ptereochthonis</name>
    <dbReference type="NCBI Taxonomy" id="1777144"/>
    <lineage>
        <taxon>Bacteria</taxon>
        <taxon>Pseudomonadati</taxon>
        <taxon>Pseudomonadota</taxon>
        <taxon>Betaproteobacteria</taxon>
        <taxon>Burkholderiales</taxon>
        <taxon>Burkholderiaceae</taxon>
        <taxon>Caballeronia</taxon>
    </lineage>
</organism>
<sequence length="144" mass="15491">MGMLYTPFERVLEASDIITLHCPLNEQTRDLIGDAEFARMRQRPLLINMARGGLVNEAALVRAFKGGLISGAGFDVVSQEPLPEANPLNEILDHPAFILTPHVAWASDGAIQAFANQLMDNVAAYVAGKPQNTVNAPRGKGLAV</sequence>
<dbReference type="Proteomes" id="UP000054978">
    <property type="component" value="Unassembled WGS sequence"/>
</dbReference>
<evidence type="ECO:0000256" key="1">
    <source>
        <dbReference type="ARBA" id="ARBA00005854"/>
    </source>
</evidence>
<dbReference type="GO" id="GO:0051287">
    <property type="term" value="F:NAD binding"/>
    <property type="evidence" value="ECO:0007669"/>
    <property type="project" value="InterPro"/>
</dbReference>
<dbReference type="InterPro" id="IPR050418">
    <property type="entry name" value="D-iso_2-hydroxyacid_DH_PdxB"/>
</dbReference>
<dbReference type="InterPro" id="IPR036291">
    <property type="entry name" value="NAD(P)-bd_dom_sf"/>
</dbReference>
<dbReference type="PROSITE" id="PS00670">
    <property type="entry name" value="D_2_HYDROXYACID_DH_2"/>
    <property type="match status" value="1"/>
</dbReference>
<dbReference type="STRING" id="1777144.AWB83_01904"/>
<keyword evidence="3" id="KW-0520">NAD</keyword>
<dbReference type="GO" id="GO:0016616">
    <property type="term" value="F:oxidoreductase activity, acting on the CH-OH group of donors, NAD or NADP as acceptor"/>
    <property type="evidence" value="ECO:0007669"/>
    <property type="project" value="UniProtKB-ARBA"/>
</dbReference>
<reference evidence="5" key="1">
    <citation type="submission" date="2016-01" db="EMBL/GenBank/DDBJ databases">
        <authorList>
            <person name="Peeters C."/>
        </authorList>
    </citation>
    <scope>NUCLEOTIDE SEQUENCE [LARGE SCALE GENOMIC DNA]</scope>
    <source>
        <strain evidence="5">LMG 29326</strain>
    </source>
</reference>
<keyword evidence="2" id="KW-0560">Oxidoreductase</keyword>
<name>A0A158AKX4_9BURK</name>
<protein>
    <submittedName>
        <fullName evidence="5">Glycerate dehydrogenase</fullName>
    </submittedName>
</protein>
<dbReference type="AlphaFoldDB" id="A0A158AKX4"/>
<dbReference type="SUPFAM" id="SSF51735">
    <property type="entry name" value="NAD(P)-binding Rossmann-fold domains"/>
    <property type="match status" value="1"/>
</dbReference>
<feature type="domain" description="D-isomer specific 2-hydroxyacid dehydrogenase NAD-binding" evidence="4">
    <location>
        <begin position="4"/>
        <end position="104"/>
    </location>
</feature>
<evidence type="ECO:0000256" key="2">
    <source>
        <dbReference type="ARBA" id="ARBA00023002"/>
    </source>
</evidence>
<dbReference type="Gene3D" id="3.40.50.720">
    <property type="entry name" value="NAD(P)-binding Rossmann-like Domain"/>
    <property type="match status" value="2"/>
</dbReference>
<dbReference type="InterPro" id="IPR006140">
    <property type="entry name" value="D-isomer_DH_NAD-bd"/>
</dbReference>
<dbReference type="PANTHER" id="PTHR43761">
    <property type="entry name" value="D-ISOMER SPECIFIC 2-HYDROXYACID DEHYDROGENASE FAMILY PROTEIN (AFU_ORTHOLOGUE AFUA_1G13630)"/>
    <property type="match status" value="1"/>
</dbReference>
<dbReference type="InterPro" id="IPR029753">
    <property type="entry name" value="D-isomer_DH_CS"/>
</dbReference>
<evidence type="ECO:0000259" key="4">
    <source>
        <dbReference type="Pfam" id="PF02826"/>
    </source>
</evidence>
<comment type="caution">
    <text evidence="5">The sequence shown here is derived from an EMBL/GenBank/DDBJ whole genome shotgun (WGS) entry which is preliminary data.</text>
</comment>
<gene>
    <name evidence="5" type="ORF">AWB83_01904</name>
</gene>